<keyword evidence="1" id="KW-0812">Transmembrane</keyword>
<accession>A0A6C0EUF6</accession>
<name>A0A6C0EUF6_9ZZZZ</name>
<evidence type="ECO:0000313" key="2">
    <source>
        <dbReference type="EMBL" id="QHT30915.1"/>
    </source>
</evidence>
<proteinExistence type="predicted"/>
<dbReference type="AlphaFoldDB" id="A0A6C0EUF6"/>
<protein>
    <submittedName>
        <fullName evidence="2">Uncharacterized protein</fullName>
    </submittedName>
</protein>
<organism evidence="2">
    <name type="scientific">viral metagenome</name>
    <dbReference type="NCBI Taxonomy" id="1070528"/>
    <lineage>
        <taxon>unclassified sequences</taxon>
        <taxon>metagenomes</taxon>
        <taxon>organismal metagenomes</taxon>
    </lineage>
</organism>
<keyword evidence="1" id="KW-1133">Transmembrane helix</keyword>
<keyword evidence="1" id="KW-0472">Membrane</keyword>
<sequence>MWVGILLKAILFALLVPGVHLTIPPGASLREQALIHGVVFAVVNYFVYLYVRPMLERFDNPDSKVDQPCPPNSVKCPSGDCKLTNDIYGMC</sequence>
<reference evidence="2" key="1">
    <citation type="journal article" date="2020" name="Nature">
        <title>Giant virus diversity and host interactions through global metagenomics.</title>
        <authorList>
            <person name="Schulz F."/>
            <person name="Roux S."/>
            <person name="Paez-Espino D."/>
            <person name="Jungbluth S."/>
            <person name="Walsh D.A."/>
            <person name="Denef V.J."/>
            <person name="McMahon K.D."/>
            <person name="Konstantinidis K.T."/>
            <person name="Eloe-Fadrosh E.A."/>
            <person name="Kyrpides N.C."/>
            <person name="Woyke T."/>
        </authorList>
    </citation>
    <scope>NUCLEOTIDE SEQUENCE</scope>
    <source>
        <strain evidence="2">GVMAG-M-3300009151-50</strain>
    </source>
</reference>
<feature type="transmembrane region" description="Helical" evidence="1">
    <location>
        <begin position="34"/>
        <end position="51"/>
    </location>
</feature>
<evidence type="ECO:0000256" key="1">
    <source>
        <dbReference type="SAM" id="Phobius"/>
    </source>
</evidence>
<dbReference type="EMBL" id="MN738913">
    <property type="protein sequence ID" value="QHT30915.1"/>
    <property type="molecule type" value="Genomic_DNA"/>
</dbReference>